<dbReference type="EMBL" id="JAQQWP010000007">
    <property type="protein sequence ID" value="KAK8110094.1"/>
    <property type="molecule type" value="Genomic_DNA"/>
</dbReference>
<gene>
    <name evidence="1" type="ORF">PG999_008231</name>
</gene>
<accession>A0AAW0QTL2</accession>
<evidence type="ECO:0000313" key="1">
    <source>
        <dbReference type="EMBL" id="KAK8110094.1"/>
    </source>
</evidence>
<proteinExistence type="predicted"/>
<sequence>MDVYEAVSSQTDPESMALPPAVVRGADFTQTGRLHVGEDANMYDSTVGLEVTGVTSGGHKSGPAQILEEVLQHADRSLCEAR</sequence>
<organism evidence="1 2">
    <name type="scientific">Apiospora kogelbergensis</name>
    <dbReference type="NCBI Taxonomy" id="1337665"/>
    <lineage>
        <taxon>Eukaryota</taxon>
        <taxon>Fungi</taxon>
        <taxon>Dikarya</taxon>
        <taxon>Ascomycota</taxon>
        <taxon>Pezizomycotina</taxon>
        <taxon>Sordariomycetes</taxon>
        <taxon>Xylariomycetidae</taxon>
        <taxon>Amphisphaeriales</taxon>
        <taxon>Apiosporaceae</taxon>
        <taxon>Apiospora</taxon>
    </lineage>
</organism>
<reference evidence="1 2" key="1">
    <citation type="submission" date="2023-01" db="EMBL/GenBank/DDBJ databases">
        <title>Analysis of 21 Apiospora genomes using comparative genomics revels a genus with tremendous synthesis potential of carbohydrate active enzymes and secondary metabolites.</title>
        <authorList>
            <person name="Sorensen T."/>
        </authorList>
    </citation>
    <scope>NUCLEOTIDE SEQUENCE [LARGE SCALE GENOMIC DNA]</scope>
    <source>
        <strain evidence="1 2">CBS 117206</strain>
    </source>
</reference>
<name>A0AAW0QTL2_9PEZI</name>
<dbReference type="Proteomes" id="UP001392437">
    <property type="component" value="Unassembled WGS sequence"/>
</dbReference>
<evidence type="ECO:0000313" key="2">
    <source>
        <dbReference type="Proteomes" id="UP001392437"/>
    </source>
</evidence>
<comment type="caution">
    <text evidence="1">The sequence shown here is derived from an EMBL/GenBank/DDBJ whole genome shotgun (WGS) entry which is preliminary data.</text>
</comment>
<protein>
    <submittedName>
        <fullName evidence="1">Uncharacterized protein</fullName>
    </submittedName>
</protein>
<keyword evidence="2" id="KW-1185">Reference proteome</keyword>
<dbReference type="AlphaFoldDB" id="A0AAW0QTL2"/>